<keyword evidence="2" id="KW-1133">Transmembrane helix</keyword>
<dbReference type="Pfam" id="PF03372">
    <property type="entry name" value="Exo_endo_phos"/>
    <property type="match status" value="1"/>
</dbReference>
<dbReference type="EMBL" id="BAABJO010000017">
    <property type="protein sequence ID" value="GAA5127797.1"/>
    <property type="molecule type" value="Genomic_DNA"/>
</dbReference>
<dbReference type="InterPro" id="IPR036691">
    <property type="entry name" value="Endo/exonu/phosph_ase_sf"/>
</dbReference>
<feature type="transmembrane region" description="Helical" evidence="2">
    <location>
        <begin position="28"/>
        <end position="46"/>
    </location>
</feature>
<organism evidence="4 5">
    <name type="scientific">Pseudonocardia adelaidensis</name>
    <dbReference type="NCBI Taxonomy" id="648754"/>
    <lineage>
        <taxon>Bacteria</taxon>
        <taxon>Bacillati</taxon>
        <taxon>Actinomycetota</taxon>
        <taxon>Actinomycetes</taxon>
        <taxon>Pseudonocardiales</taxon>
        <taxon>Pseudonocardiaceae</taxon>
        <taxon>Pseudonocardia</taxon>
    </lineage>
</organism>
<proteinExistence type="predicted"/>
<evidence type="ECO:0000256" key="1">
    <source>
        <dbReference type="SAM" id="MobiDB-lite"/>
    </source>
</evidence>
<feature type="region of interest" description="Disordered" evidence="1">
    <location>
        <begin position="1"/>
        <end position="22"/>
    </location>
</feature>
<dbReference type="Gene3D" id="3.60.10.10">
    <property type="entry name" value="Endonuclease/exonuclease/phosphatase"/>
    <property type="match status" value="1"/>
</dbReference>
<name>A0ABP9NN85_9PSEU</name>
<gene>
    <name evidence="4" type="ORF">GCM10023320_45680</name>
</gene>
<dbReference type="SUPFAM" id="SSF56219">
    <property type="entry name" value="DNase I-like"/>
    <property type="match status" value="1"/>
</dbReference>
<evidence type="ECO:0000313" key="4">
    <source>
        <dbReference type="EMBL" id="GAA5127797.1"/>
    </source>
</evidence>
<reference evidence="5" key="1">
    <citation type="journal article" date="2019" name="Int. J. Syst. Evol. Microbiol.">
        <title>The Global Catalogue of Microorganisms (GCM) 10K type strain sequencing project: providing services to taxonomists for standard genome sequencing and annotation.</title>
        <authorList>
            <consortium name="The Broad Institute Genomics Platform"/>
            <consortium name="The Broad Institute Genome Sequencing Center for Infectious Disease"/>
            <person name="Wu L."/>
            <person name="Ma J."/>
        </authorList>
    </citation>
    <scope>NUCLEOTIDE SEQUENCE [LARGE SCALE GENOMIC DNA]</scope>
    <source>
        <strain evidence="5">JCM 18302</strain>
    </source>
</reference>
<accession>A0ABP9NN85</accession>
<keyword evidence="2" id="KW-0472">Membrane</keyword>
<evidence type="ECO:0000259" key="3">
    <source>
        <dbReference type="Pfam" id="PF03372"/>
    </source>
</evidence>
<dbReference type="Proteomes" id="UP001500804">
    <property type="component" value="Unassembled WGS sequence"/>
</dbReference>
<dbReference type="RefSeq" id="WP_345607316.1">
    <property type="nucleotide sequence ID" value="NZ_BAABJO010000017.1"/>
</dbReference>
<feature type="domain" description="Endonuclease/exonuclease/phosphatase" evidence="3">
    <location>
        <begin position="127"/>
        <end position="335"/>
    </location>
</feature>
<evidence type="ECO:0000256" key="2">
    <source>
        <dbReference type="SAM" id="Phobius"/>
    </source>
</evidence>
<sequence>MTAPPDRFTPAFPPAPPPREARRRSGTFRYVAAGVFTMVVALPAVPDLLFGLDRHSPFVQLVSIRPWILCGVAVLLVMLLVVLIFERRAWPFLAGGLAVLLIGGSMVLPRALADSEPVHGSPFGVLAFNTFEGEADADALAALIEAEQPDAVALSESGPGFARKLAPLVEPLGYRLYVSADDDEDDDVEEVTAVLSEQLGDVEVRIGDETSAFPYIEVRGGELDTLRFVVFHSVAPVPGSVPRWNDDLALLSQWCAGAAPVVVAGDFNATLDHSALRAGTAGCEDAAAQRGAGLIPTWGPNPRLRNFGPQIDHVFATEGINAETFDVHDIAGSDHRAILTTLRLPG</sequence>
<protein>
    <recommendedName>
        <fullName evidence="3">Endonuclease/exonuclease/phosphatase domain-containing protein</fullName>
    </recommendedName>
</protein>
<feature type="transmembrane region" description="Helical" evidence="2">
    <location>
        <begin position="92"/>
        <end position="112"/>
    </location>
</feature>
<comment type="caution">
    <text evidence="4">The sequence shown here is derived from an EMBL/GenBank/DDBJ whole genome shotgun (WGS) entry which is preliminary data.</text>
</comment>
<keyword evidence="2" id="KW-0812">Transmembrane</keyword>
<keyword evidence="5" id="KW-1185">Reference proteome</keyword>
<evidence type="ECO:0000313" key="5">
    <source>
        <dbReference type="Proteomes" id="UP001500804"/>
    </source>
</evidence>
<dbReference type="InterPro" id="IPR005135">
    <property type="entry name" value="Endo/exonuclease/phosphatase"/>
</dbReference>
<feature type="transmembrane region" description="Helical" evidence="2">
    <location>
        <begin position="66"/>
        <end position="85"/>
    </location>
</feature>
<feature type="compositionally biased region" description="Low complexity" evidence="1">
    <location>
        <begin position="1"/>
        <end position="10"/>
    </location>
</feature>